<dbReference type="InterPro" id="IPR039422">
    <property type="entry name" value="MarR/SlyA-like"/>
</dbReference>
<dbReference type="InterPro" id="IPR036390">
    <property type="entry name" value="WH_DNA-bd_sf"/>
</dbReference>
<keyword evidence="1" id="KW-0805">Transcription regulation</keyword>
<comment type="caution">
    <text evidence="6">The sequence shown here is derived from an EMBL/GenBank/DDBJ whole genome shotgun (WGS) entry which is preliminary data.</text>
</comment>
<dbReference type="InterPro" id="IPR036388">
    <property type="entry name" value="WH-like_DNA-bd_sf"/>
</dbReference>
<feature type="region of interest" description="Disordered" evidence="4">
    <location>
        <begin position="144"/>
        <end position="166"/>
    </location>
</feature>
<dbReference type="PRINTS" id="PR00598">
    <property type="entry name" value="HTHMARR"/>
</dbReference>
<proteinExistence type="predicted"/>
<evidence type="ECO:0000313" key="6">
    <source>
        <dbReference type="EMBL" id="MEK8090845.1"/>
    </source>
</evidence>
<evidence type="ECO:0000256" key="4">
    <source>
        <dbReference type="SAM" id="MobiDB-lite"/>
    </source>
</evidence>
<dbReference type="EMBL" id="JBBPCO010000017">
    <property type="protein sequence ID" value="MEK8090845.1"/>
    <property type="molecule type" value="Genomic_DNA"/>
</dbReference>
<evidence type="ECO:0000256" key="2">
    <source>
        <dbReference type="ARBA" id="ARBA00023125"/>
    </source>
</evidence>
<reference evidence="6 7" key="1">
    <citation type="submission" date="2024-04" db="EMBL/GenBank/DDBJ databases">
        <authorList>
            <person name="Abashina T."/>
            <person name="Shaikin A."/>
        </authorList>
    </citation>
    <scope>NUCLEOTIDE SEQUENCE [LARGE SCALE GENOMIC DNA]</scope>
    <source>
        <strain evidence="6 7">AAFK</strain>
    </source>
</reference>
<feature type="domain" description="HTH marR-type" evidence="5">
    <location>
        <begin position="7"/>
        <end position="140"/>
    </location>
</feature>
<keyword evidence="3" id="KW-0804">Transcription</keyword>
<dbReference type="RefSeq" id="WP_341371901.1">
    <property type="nucleotide sequence ID" value="NZ_JBBPCO010000017.1"/>
</dbReference>
<evidence type="ECO:0000256" key="3">
    <source>
        <dbReference type="ARBA" id="ARBA00023163"/>
    </source>
</evidence>
<dbReference type="PANTHER" id="PTHR33164">
    <property type="entry name" value="TRANSCRIPTIONAL REGULATOR, MARR FAMILY"/>
    <property type="match status" value="1"/>
</dbReference>
<protein>
    <submittedName>
        <fullName evidence="6">MarR family transcriptional regulator</fullName>
    </submittedName>
</protein>
<keyword evidence="2" id="KW-0238">DNA-binding</keyword>
<keyword evidence="7" id="KW-1185">Reference proteome</keyword>
<organism evidence="6 7">
    <name type="scientific">Thermithiobacillus plumbiphilus</name>
    <dbReference type="NCBI Taxonomy" id="1729899"/>
    <lineage>
        <taxon>Bacteria</taxon>
        <taxon>Pseudomonadati</taxon>
        <taxon>Pseudomonadota</taxon>
        <taxon>Acidithiobacillia</taxon>
        <taxon>Acidithiobacillales</taxon>
        <taxon>Thermithiobacillaceae</taxon>
        <taxon>Thermithiobacillus</taxon>
    </lineage>
</organism>
<dbReference type="InterPro" id="IPR000835">
    <property type="entry name" value="HTH_MarR-typ"/>
</dbReference>
<dbReference type="Proteomes" id="UP001446205">
    <property type="component" value="Unassembled WGS sequence"/>
</dbReference>
<name>A0ABU9DBF0_9PROT</name>
<dbReference type="Pfam" id="PF12802">
    <property type="entry name" value="MarR_2"/>
    <property type="match status" value="1"/>
</dbReference>
<dbReference type="Gene3D" id="1.10.10.10">
    <property type="entry name" value="Winged helix-like DNA-binding domain superfamily/Winged helix DNA-binding domain"/>
    <property type="match status" value="1"/>
</dbReference>
<gene>
    <name evidence="6" type="ORF">WOB96_13890</name>
</gene>
<dbReference type="PROSITE" id="PS50995">
    <property type="entry name" value="HTH_MARR_2"/>
    <property type="match status" value="1"/>
</dbReference>
<sequence>MSDPFQPQEFGMLLAETARIWRSRLDQRLRPLGLSQAKWMVLLYLSRSKDCMTQSALAENIGIMGPTLTGLLNRLAADGWIERRETALDRRSKTVHLMPKADAALQQIEATAAHLRDELLEGIPEDELAHCASVILRIKQHGEQLSEPHRSSCHPGEQHASDERLY</sequence>
<evidence type="ECO:0000256" key="1">
    <source>
        <dbReference type="ARBA" id="ARBA00023015"/>
    </source>
</evidence>
<evidence type="ECO:0000259" key="5">
    <source>
        <dbReference type="PROSITE" id="PS50995"/>
    </source>
</evidence>
<evidence type="ECO:0000313" key="7">
    <source>
        <dbReference type="Proteomes" id="UP001446205"/>
    </source>
</evidence>
<dbReference type="SUPFAM" id="SSF46785">
    <property type="entry name" value="Winged helix' DNA-binding domain"/>
    <property type="match status" value="1"/>
</dbReference>
<dbReference type="SMART" id="SM00347">
    <property type="entry name" value="HTH_MARR"/>
    <property type="match status" value="1"/>
</dbReference>
<dbReference type="PANTHER" id="PTHR33164:SF64">
    <property type="entry name" value="TRANSCRIPTIONAL REGULATOR SLYA"/>
    <property type="match status" value="1"/>
</dbReference>
<accession>A0ABU9DBF0</accession>